<feature type="compositionally biased region" description="Polar residues" evidence="1">
    <location>
        <begin position="1"/>
        <end position="16"/>
    </location>
</feature>
<evidence type="ECO:0008006" key="4">
    <source>
        <dbReference type="Google" id="ProtNLM"/>
    </source>
</evidence>
<protein>
    <recommendedName>
        <fullName evidence="4">Vitamin K epoxide reductase domain-containing protein</fullName>
    </recommendedName>
</protein>
<evidence type="ECO:0000256" key="1">
    <source>
        <dbReference type="SAM" id="MobiDB-lite"/>
    </source>
</evidence>
<dbReference type="STRING" id="44316.ENSEGOP00005021187"/>
<keyword evidence="3" id="KW-1185">Reference proteome</keyword>
<dbReference type="Proteomes" id="UP000276834">
    <property type="component" value="Unassembled WGS sequence"/>
</dbReference>
<feature type="region of interest" description="Disordered" evidence="1">
    <location>
        <begin position="112"/>
        <end position="145"/>
    </location>
</feature>
<dbReference type="GO" id="GO:0007596">
    <property type="term" value="P:blood coagulation"/>
    <property type="evidence" value="ECO:0007669"/>
    <property type="project" value="TreeGrafter"/>
</dbReference>
<dbReference type="GO" id="GO:0047057">
    <property type="term" value="F:vitamin-K-epoxide reductase (warfarin-sensitive) activity"/>
    <property type="evidence" value="ECO:0007669"/>
    <property type="project" value="InterPro"/>
</dbReference>
<dbReference type="EMBL" id="QUSF01003410">
    <property type="protein sequence ID" value="RLV63223.1"/>
    <property type="molecule type" value="Genomic_DNA"/>
</dbReference>
<dbReference type="AlphaFoldDB" id="A0A3L8Q7S6"/>
<dbReference type="PANTHER" id="PTHR14519:SF8">
    <property type="entry name" value="VITAMIN K EPOXIDE REDUCTASE COMPLEX SUBUNIT 1"/>
    <property type="match status" value="1"/>
</dbReference>
<name>A0A3L8Q7S6_CHLGU</name>
<gene>
    <name evidence="2" type="ORF">DV515_00018490</name>
</gene>
<accession>A0A3L8Q7S6</accession>
<feature type="compositionally biased region" description="Pro residues" evidence="1">
    <location>
        <begin position="28"/>
        <end position="60"/>
    </location>
</feature>
<proteinExistence type="predicted"/>
<feature type="region of interest" description="Disordered" evidence="1">
    <location>
        <begin position="1"/>
        <end position="84"/>
    </location>
</feature>
<comment type="caution">
    <text evidence="2">The sequence shown here is derived from an EMBL/GenBank/DDBJ whole genome shotgun (WGS) entry which is preliminary data.</text>
</comment>
<feature type="compositionally biased region" description="Basic residues" evidence="1">
    <location>
        <begin position="72"/>
        <end position="84"/>
    </location>
</feature>
<dbReference type="InterPro" id="IPR042406">
    <property type="entry name" value="VKORC1/VKORC1L1"/>
</dbReference>
<dbReference type="OrthoDB" id="17010at2759"/>
<dbReference type="PANTHER" id="PTHR14519">
    <property type="entry name" value="VITAMIN K EPOXIDE REDUCTASE COMPLEX, SUBUNIT 1"/>
    <property type="match status" value="1"/>
</dbReference>
<organism evidence="2 3">
    <name type="scientific">Chloebia gouldiae</name>
    <name type="common">Gouldian finch</name>
    <name type="synonym">Erythrura gouldiae</name>
    <dbReference type="NCBI Taxonomy" id="44316"/>
    <lineage>
        <taxon>Eukaryota</taxon>
        <taxon>Metazoa</taxon>
        <taxon>Chordata</taxon>
        <taxon>Craniata</taxon>
        <taxon>Vertebrata</taxon>
        <taxon>Euteleostomi</taxon>
        <taxon>Archelosauria</taxon>
        <taxon>Archosauria</taxon>
        <taxon>Dinosauria</taxon>
        <taxon>Saurischia</taxon>
        <taxon>Theropoda</taxon>
        <taxon>Coelurosauria</taxon>
        <taxon>Aves</taxon>
        <taxon>Neognathae</taxon>
        <taxon>Neoaves</taxon>
        <taxon>Telluraves</taxon>
        <taxon>Australaves</taxon>
        <taxon>Passeriformes</taxon>
        <taxon>Passeroidea</taxon>
        <taxon>Passeridae</taxon>
        <taxon>Chloebia</taxon>
    </lineage>
</organism>
<feature type="region of interest" description="Disordered" evidence="1">
    <location>
        <begin position="202"/>
        <end position="222"/>
    </location>
</feature>
<evidence type="ECO:0000313" key="2">
    <source>
        <dbReference type="EMBL" id="RLV63223.1"/>
    </source>
</evidence>
<evidence type="ECO:0000313" key="3">
    <source>
        <dbReference type="Proteomes" id="UP000276834"/>
    </source>
</evidence>
<sequence length="783" mass="83099">FNPSAPSSTPVGSQRFISLPQGLSHHFPPLPTPPSCPVTSPPPPHQFPPVPATPATPATPPGLTHRAPASPRRLRGAPKRRGRARALTQLPAAILAAPPPCLIRALPSLPATARDYNSHQPPRPHRKRGGISSPPTNQRRGEVGVAAATPNRGWTMAAALRAALCVAGAALSVYALHVEHQAAKDPSYRAACDLGPSVSCTRHRERPGNNGRGREGTGGGGACVRRRPMAGALLAGTGSGGQWCEGKGSGRGLRAGPMRRKGRGFGWITVKGVVGAWPCHAHIWLGGRQVGVSRCNHAPFQVGAWFIDHQGAWFIHLFMGVSRCCHAPFAGGAWFIDHQGAWFIHLFAPYMGMGACLNGWWACSGITTPLLLLGAWLIHLLAPYMGMGVCLNGWWACPCDATPLFRWGRGLKTIKGRGLSTCLHHIWAWGVSKGLVGVSRCNHAPFAGGGVVYRPSRAVVYPPVCTIYGHGGVSKGLVGMSRCCHAHFATGGVVYPLVCTIYGHGGVSKGLVGVSRCCHAPFAAGGVAYPPAHTIYGHGGVSKGLVGVSRCCHTPFSGRAWLIHLHTPYMGMGACLKGRWACPGVTTPTFQVGAWFIDHEGAWFIHLYTPYMGMGACLRGRWACPGAATPLLQVGAWFIDHQGAWFIHLFAPYMGMGACLNGRWACPGITTPILGGGRGLNTIKGRGLFICLHHIWGMGMSKGLVGVSRCCHAHFAAGGRGLSTSTHHIWTRGRVPVLPRPLFMWGRGLKTKRGVVYPLVCTIYGHGGVSWCCHTHFSGGGVA</sequence>
<dbReference type="GO" id="GO:0042373">
    <property type="term" value="P:vitamin K metabolic process"/>
    <property type="evidence" value="ECO:0007669"/>
    <property type="project" value="InterPro"/>
</dbReference>
<reference evidence="2 3" key="1">
    <citation type="journal article" date="2018" name="Proc. R. Soc. B">
        <title>A non-coding region near Follistatin controls head colour polymorphism in the Gouldian finch.</title>
        <authorList>
            <person name="Toomey M.B."/>
            <person name="Marques C.I."/>
            <person name="Andrade P."/>
            <person name="Araujo P.M."/>
            <person name="Sabatino S."/>
            <person name="Gazda M.A."/>
            <person name="Afonso S."/>
            <person name="Lopes R.J."/>
            <person name="Corbo J.C."/>
            <person name="Carneiro M."/>
        </authorList>
    </citation>
    <scope>NUCLEOTIDE SEQUENCE [LARGE SCALE GENOMIC DNA]</scope>
    <source>
        <strain evidence="2">Red01</strain>
        <tissue evidence="2">Muscle</tissue>
    </source>
</reference>
<feature type="non-terminal residue" evidence="2">
    <location>
        <position position="1"/>
    </location>
</feature>